<accession>A0A3M7GBN2</accession>
<dbReference type="Gene3D" id="1.10.20.10">
    <property type="entry name" value="Histone, subunit A"/>
    <property type="match status" value="1"/>
</dbReference>
<dbReference type="GO" id="GO:0017054">
    <property type="term" value="C:negative cofactor 2 complex"/>
    <property type="evidence" value="ECO:0007669"/>
    <property type="project" value="InterPro"/>
</dbReference>
<feature type="non-terminal residue" evidence="8">
    <location>
        <position position="1"/>
    </location>
</feature>
<evidence type="ECO:0000256" key="2">
    <source>
        <dbReference type="ARBA" id="ARBA00023242"/>
    </source>
</evidence>
<comment type="subunit">
    <text evidence="4">Forms the NCT transcriptional regulatory complex with nctA and mot1.</text>
</comment>
<dbReference type="GO" id="GO:0046982">
    <property type="term" value="F:protein heterodimerization activity"/>
    <property type="evidence" value="ECO:0007669"/>
    <property type="project" value="InterPro"/>
</dbReference>
<keyword evidence="2" id="KW-0539">Nucleus</keyword>
<feature type="domain" description="Transcription factor CBF/NF-Y/archaeal histone" evidence="7">
    <location>
        <begin position="50"/>
        <end position="95"/>
    </location>
</feature>
<evidence type="ECO:0000259" key="7">
    <source>
        <dbReference type="Pfam" id="PF00808"/>
    </source>
</evidence>
<dbReference type="SUPFAM" id="SSF47113">
    <property type="entry name" value="Histone-fold"/>
    <property type="match status" value="1"/>
</dbReference>
<gene>
    <name evidence="8" type="ORF">D0862_07565</name>
</gene>
<dbReference type="InterPro" id="IPR009072">
    <property type="entry name" value="Histone-fold"/>
</dbReference>
<evidence type="ECO:0000256" key="1">
    <source>
        <dbReference type="ARBA" id="ARBA00004123"/>
    </source>
</evidence>
<comment type="subcellular location">
    <subcellularLocation>
        <location evidence="1">Nucleus</location>
    </subcellularLocation>
</comment>
<dbReference type="GO" id="GO:0017025">
    <property type="term" value="F:TBP-class protein binding"/>
    <property type="evidence" value="ECO:0007669"/>
    <property type="project" value="TreeGrafter"/>
</dbReference>
<dbReference type="GO" id="GO:0051123">
    <property type="term" value="P:RNA polymerase II preinitiation complex assembly"/>
    <property type="evidence" value="ECO:0007669"/>
    <property type="project" value="TreeGrafter"/>
</dbReference>
<dbReference type="VEuPathDB" id="FungiDB:BTJ68_02561"/>
<evidence type="ECO:0000313" key="8">
    <source>
        <dbReference type="EMBL" id="RMY98482.1"/>
    </source>
</evidence>
<dbReference type="Pfam" id="PF00808">
    <property type="entry name" value="CBFD_NFYB_HMF"/>
    <property type="match status" value="1"/>
</dbReference>
<name>A0A3M7GBN2_HORWE</name>
<comment type="caution">
    <text evidence="8">The sequence shown here is derived from an EMBL/GenBank/DDBJ whole genome shotgun (WGS) entry which is preliminary data.</text>
</comment>
<dbReference type="InterPro" id="IPR042225">
    <property type="entry name" value="Ncb2"/>
</dbReference>
<dbReference type="AlphaFoldDB" id="A0A3M7GBN2"/>
<evidence type="ECO:0000313" key="9">
    <source>
        <dbReference type="Proteomes" id="UP000281468"/>
    </source>
</evidence>
<dbReference type="EMBL" id="QWIQ01000238">
    <property type="protein sequence ID" value="RMY98482.1"/>
    <property type="molecule type" value="Genomic_DNA"/>
</dbReference>
<evidence type="ECO:0000256" key="5">
    <source>
        <dbReference type="ARBA" id="ARBA00072420"/>
    </source>
</evidence>
<evidence type="ECO:0000256" key="4">
    <source>
        <dbReference type="ARBA" id="ARBA00065193"/>
    </source>
</evidence>
<dbReference type="InterPro" id="IPR003958">
    <property type="entry name" value="CBFA_NFYB_domain"/>
</dbReference>
<evidence type="ECO:0000256" key="6">
    <source>
        <dbReference type="ARBA" id="ARBA00079659"/>
    </source>
</evidence>
<dbReference type="Proteomes" id="UP000281468">
    <property type="component" value="Unassembled WGS sequence"/>
</dbReference>
<sequence length="162" mass="17794">NLALSDHGLSGNDDLSLPKATVQKIITETLSSPALHAHLGINDPNAGNMSFAKETRDLLIECCVEFITMLSSEANEIAEKDAKKTIACEHITKALEDLGFGEYIPSLHDVAESFKTSQVTRERKQTKIEQSGMTNEELIRAQEELFRSAGEKYNTVQSPTEG</sequence>
<dbReference type="PANTHER" id="PTHR46138">
    <property type="entry name" value="PROTEIN DR1"/>
    <property type="match status" value="1"/>
</dbReference>
<dbReference type="CDD" id="cd22905">
    <property type="entry name" value="HFD_Dr1"/>
    <property type="match status" value="1"/>
</dbReference>
<protein>
    <recommendedName>
        <fullName evidence="5">NCT transcriptional regulatory complex subunit B</fullName>
    </recommendedName>
    <alternativeName>
        <fullName evidence="6">Negative cofactor 2 B</fullName>
    </alternativeName>
</protein>
<dbReference type="GO" id="GO:0000122">
    <property type="term" value="P:negative regulation of transcription by RNA polymerase II"/>
    <property type="evidence" value="ECO:0007669"/>
    <property type="project" value="InterPro"/>
</dbReference>
<dbReference type="FunFam" id="1.10.20.10:FF:000019">
    <property type="entry name" value="Negative cofactor 2 beta"/>
    <property type="match status" value="1"/>
</dbReference>
<dbReference type="GO" id="GO:0016251">
    <property type="term" value="F:RNA polymerase II general transcription initiation factor activity"/>
    <property type="evidence" value="ECO:0007669"/>
    <property type="project" value="TreeGrafter"/>
</dbReference>
<evidence type="ECO:0000256" key="3">
    <source>
        <dbReference type="ARBA" id="ARBA00053814"/>
    </source>
</evidence>
<dbReference type="PANTHER" id="PTHR46138:SF1">
    <property type="entry name" value="PROTEIN DR1"/>
    <property type="match status" value="1"/>
</dbReference>
<organism evidence="8 9">
    <name type="scientific">Hortaea werneckii</name>
    <name type="common">Black yeast</name>
    <name type="synonym">Cladosporium werneckii</name>
    <dbReference type="NCBI Taxonomy" id="91943"/>
    <lineage>
        <taxon>Eukaryota</taxon>
        <taxon>Fungi</taxon>
        <taxon>Dikarya</taxon>
        <taxon>Ascomycota</taxon>
        <taxon>Pezizomycotina</taxon>
        <taxon>Dothideomycetes</taxon>
        <taxon>Dothideomycetidae</taxon>
        <taxon>Mycosphaerellales</taxon>
        <taxon>Teratosphaeriaceae</taxon>
        <taxon>Hortaea</taxon>
    </lineage>
</organism>
<proteinExistence type="predicted"/>
<comment type="function">
    <text evidence="3">Part of the NCT transcriptional regulatory complex that acts as a key regulator of ergosterol biosynthesis and the azole exporter cdr1B. The NCT complex binds the promoters of genes linked to azole susceptibility, and especially represses the expression of cdr1B transporter.</text>
</comment>
<reference evidence="8 9" key="1">
    <citation type="journal article" date="2018" name="BMC Genomics">
        <title>Genomic evidence for intraspecific hybridization in a clonal and extremely halotolerant yeast.</title>
        <authorList>
            <person name="Gostincar C."/>
            <person name="Stajich J.E."/>
            <person name="Zupancic J."/>
            <person name="Zalar P."/>
            <person name="Gunde-Cimerman N."/>
        </authorList>
    </citation>
    <scope>NUCLEOTIDE SEQUENCE [LARGE SCALE GENOMIC DNA]</scope>
    <source>
        <strain evidence="8 9">EXF-171</strain>
    </source>
</reference>